<dbReference type="GO" id="GO:0005524">
    <property type="term" value="F:ATP binding"/>
    <property type="evidence" value="ECO:0007669"/>
    <property type="project" value="InterPro"/>
</dbReference>
<dbReference type="GO" id="GO:0046917">
    <property type="term" value="F:triphosphoribosyl-dephospho-CoA synthase activity"/>
    <property type="evidence" value="ECO:0007669"/>
    <property type="project" value="InterPro"/>
</dbReference>
<proteinExistence type="predicted"/>
<comment type="caution">
    <text evidence="2">The sequence shown here is derived from an EMBL/GenBank/DDBJ whole genome shotgun (WGS) entry which is preliminary data.</text>
</comment>
<sequence>MSFTNIIKYAEKLALGIALEASAFPKPGNVHRLRDFDDTIYEDFIATAIESVYPLYRGIRRGYRYGRSLDRLRIIYGDIILDMVGISKVISGGGNTCLGTALLLSPLSVALGRNLILYGEINIDDLLSDACACFKKYSTVLDAIYFYRAIRIARPSYIKKSDVTGEFPSVWSKKYRQELIEKNLRLWNLIEYSSSYDIVAREIVECYPRSYTLSKYILARLKNHGIWNRAIVETYLYQLSSELDTLVVRKNGYEVAQRVKEEAKEVMKLCKESWTRCLEKLKAFDDKLASARVNPGSTADIVAVAISIYSLYKNQSLFRVT</sequence>
<dbReference type="AlphaFoldDB" id="A0A7J3MXF2"/>
<dbReference type="Pfam" id="PF01874">
    <property type="entry name" value="CitG"/>
    <property type="match status" value="1"/>
</dbReference>
<accession>A0A7J3MXF2</accession>
<dbReference type="Gene3D" id="1.10.4200.10">
    <property type="entry name" value="Triphosphoribosyl-dephospho-CoA protein"/>
    <property type="match status" value="1"/>
</dbReference>
<name>A0A7J3MXF2_9CREN</name>
<dbReference type="PANTHER" id="PTHR42280">
    <property type="entry name" value="CITG FAMILY PROTEIN"/>
    <property type="match status" value="1"/>
</dbReference>
<protein>
    <submittedName>
        <fullName evidence="2">Triphosphoribosyl-dephospho-CoA synthase</fullName>
    </submittedName>
</protein>
<dbReference type="EMBL" id="DTDH01000064">
    <property type="protein sequence ID" value="HGT98218.1"/>
    <property type="molecule type" value="Genomic_DNA"/>
</dbReference>
<evidence type="ECO:0000313" key="1">
    <source>
        <dbReference type="EMBL" id="HFQ78853.1"/>
    </source>
</evidence>
<dbReference type="InterPro" id="IPR002736">
    <property type="entry name" value="CitG"/>
</dbReference>
<dbReference type="EMBL" id="DTAU01000080">
    <property type="protein sequence ID" value="HFQ78853.1"/>
    <property type="molecule type" value="Genomic_DNA"/>
</dbReference>
<dbReference type="PANTHER" id="PTHR42280:SF1">
    <property type="entry name" value="CITG FAMILY PROTEIN"/>
    <property type="match status" value="1"/>
</dbReference>
<gene>
    <name evidence="1" type="ORF">ENT99_04015</name>
    <name evidence="2" type="ORF">ENU64_02145</name>
</gene>
<evidence type="ECO:0000313" key="2">
    <source>
        <dbReference type="EMBL" id="HGT98218.1"/>
    </source>
</evidence>
<organism evidence="2">
    <name type="scientific">Ignisphaera aggregans</name>
    <dbReference type="NCBI Taxonomy" id="334771"/>
    <lineage>
        <taxon>Archaea</taxon>
        <taxon>Thermoproteota</taxon>
        <taxon>Thermoprotei</taxon>
        <taxon>Desulfurococcales</taxon>
        <taxon>Desulfurococcaceae</taxon>
        <taxon>Ignisphaera</taxon>
    </lineage>
</organism>
<reference evidence="2" key="1">
    <citation type="journal article" date="2020" name="mSystems">
        <title>Genome- and Community-Level Interaction Insights into Carbon Utilization and Element Cycling Functions of Hydrothermarchaeota in Hydrothermal Sediment.</title>
        <authorList>
            <person name="Zhou Z."/>
            <person name="Liu Y."/>
            <person name="Xu W."/>
            <person name="Pan J."/>
            <person name="Luo Z.H."/>
            <person name="Li M."/>
        </authorList>
    </citation>
    <scope>NUCLEOTIDE SEQUENCE [LARGE SCALE GENOMIC DNA]</scope>
    <source>
        <strain evidence="1">SpSt-629</strain>
        <strain evidence="2">SpSt-688</strain>
    </source>
</reference>